<sequence>MSANASTDGLLLPPRARLLHIGLMKTGTTGLQNAASSLREPLLAAGVRYPGNGLNHRTALTAVMGRGWGWNSTPQPEAWRDLKAEIEAEESRRVWVGHEFVSECDDDLARRFRDELGDRTHVVVTLRNYAAVLPSAWQQTMKGGRTRPFESWLKGVLSDAPKLESTRRAQERLDQGAIVQRWASVFGPDKVTVVVVDKSTPELLFDAFESMLGLDRGMLSQAELDGYASNRSMSVEEAELLRAVNHELRGQLSWTEYRWWLRLGVAGHMLGERSPGEHDTRIVLPTWAAEKAAKRSARFVEQISSSGARVVGDLDLLDRPVPHEERPVLDSPTVPVDAAARAVLGAIAQGRLGVERAGRHGVPHVEPVDTRDMLDGASTQDLVAALTRKLRSRAGGLVGRHGATSTEDNSA</sequence>
<organism evidence="1 2">
    <name type="scientific">Isoptericola jiangsuensis</name>
    <dbReference type="NCBI Taxonomy" id="548579"/>
    <lineage>
        <taxon>Bacteria</taxon>
        <taxon>Bacillati</taxon>
        <taxon>Actinomycetota</taxon>
        <taxon>Actinomycetes</taxon>
        <taxon>Micrococcales</taxon>
        <taxon>Promicromonosporaceae</taxon>
        <taxon>Isoptericola</taxon>
    </lineage>
</organism>
<keyword evidence="2" id="KW-1185">Reference proteome</keyword>
<dbReference type="EMBL" id="PDJJ01000001">
    <property type="protein sequence ID" value="PFG44077.1"/>
    <property type="molecule type" value="Genomic_DNA"/>
</dbReference>
<gene>
    <name evidence="1" type="ORF">ATJ88_2795</name>
</gene>
<reference evidence="1 2" key="1">
    <citation type="submission" date="2017-10" db="EMBL/GenBank/DDBJ databases">
        <title>Sequencing the genomes of 1000 actinobacteria strains.</title>
        <authorList>
            <person name="Klenk H.-P."/>
        </authorList>
    </citation>
    <scope>NUCLEOTIDE SEQUENCE [LARGE SCALE GENOMIC DNA]</scope>
    <source>
        <strain evidence="1 2">DSM 21863</strain>
    </source>
</reference>
<name>A0A2A9EY50_9MICO</name>
<evidence type="ECO:0000313" key="2">
    <source>
        <dbReference type="Proteomes" id="UP000224130"/>
    </source>
</evidence>
<comment type="caution">
    <text evidence="1">The sequence shown here is derived from an EMBL/GenBank/DDBJ whole genome shotgun (WGS) entry which is preliminary data.</text>
</comment>
<accession>A0A2A9EY50</accession>
<protein>
    <recommendedName>
        <fullName evidence="3">Sulfotransferase family protein</fullName>
    </recommendedName>
</protein>
<evidence type="ECO:0008006" key="3">
    <source>
        <dbReference type="Google" id="ProtNLM"/>
    </source>
</evidence>
<dbReference type="RefSeq" id="WP_098464338.1">
    <property type="nucleotide sequence ID" value="NZ_PDJJ01000001.1"/>
</dbReference>
<evidence type="ECO:0000313" key="1">
    <source>
        <dbReference type="EMBL" id="PFG44077.1"/>
    </source>
</evidence>
<dbReference type="SUPFAM" id="SSF52540">
    <property type="entry name" value="P-loop containing nucleoside triphosphate hydrolases"/>
    <property type="match status" value="1"/>
</dbReference>
<dbReference type="Proteomes" id="UP000224130">
    <property type="component" value="Unassembled WGS sequence"/>
</dbReference>
<dbReference type="InterPro" id="IPR027417">
    <property type="entry name" value="P-loop_NTPase"/>
</dbReference>
<dbReference type="AlphaFoldDB" id="A0A2A9EY50"/>
<proteinExistence type="predicted"/>
<dbReference type="Gene3D" id="3.40.50.300">
    <property type="entry name" value="P-loop containing nucleotide triphosphate hydrolases"/>
    <property type="match status" value="1"/>
</dbReference>